<evidence type="ECO:0000313" key="3">
    <source>
        <dbReference type="Proteomes" id="UP000186218"/>
    </source>
</evidence>
<dbReference type="RefSeq" id="WP_076477254.1">
    <property type="nucleotide sequence ID" value="NZ_FTNT01000002.1"/>
</dbReference>
<feature type="domain" description="N-acetyltransferase" evidence="1">
    <location>
        <begin position="9"/>
        <end position="101"/>
    </location>
</feature>
<protein>
    <recommendedName>
        <fullName evidence="1">N-acetyltransferase domain-containing protein</fullName>
    </recommendedName>
</protein>
<dbReference type="PROSITE" id="PS51729">
    <property type="entry name" value="GNAT_YJDJ"/>
    <property type="match status" value="1"/>
</dbReference>
<dbReference type="Pfam" id="PF14542">
    <property type="entry name" value="Acetyltransf_CG"/>
    <property type="match status" value="1"/>
</dbReference>
<dbReference type="EMBL" id="FTNT01000002">
    <property type="protein sequence ID" value="SIR82493.1"/>
    <property type="molecule type" value="Genomic_DNA"/>
</dbReference>
<reference evidence="2 3" key="1">
    <citation type="submission" date="2017-01" db="EMBL/GenBank/DDBJ databases">
        <authorList>
            <person name="Mah S.A."/>
            <person name="Swanson W.J."/>
            <person name="Moy G.W."/>
            <person name="Vacquier V.D."/>
        </authorList>
    </citation>
    <scope>NUCLEOTIDE SEQUENCE [LARGE SCALE GENOMIC DNA]</scope>
    <source>
        <strain evidence="2 3">CPCC 203464</strain>
    </source>
</reference>
<dbReference type="InterPro" id="IPR031165">
    <property type="entry name" value="GNAT_YJDJ"/>
</dbReference>
<dbReference type="Proteomes" id="UP000186218">
    <property type="component" value="Unassembled WGS sequence"/>
</dbReference>
<proteinExistence type="predicted"/>
<name>A0A1N7E336_9NOCA</name>
<dbReference type="SUPFAM" id="SSF55729">
    <property type="entry name" value="Acyl-CoA N-acyltransferases (Nat)"/>
    <property type="match status" value="1"/>
</dbReference>
<accession>A0A1N7E336</accession>
<evidence type="ECO:0000313" key="2">
    <source>
        <dbReference type="EMBL" id="SIR82493.1"/>
    </source>
</evidence>
<dbReference type="Gene3D" id="3.40.630.30">
    <property type="match status" value="1"/>
</dbReference>
<dbReference type="AlphaFoldDB" id="A0A1N7E336"/>
<dbReference type="InterPro" id="IPR016181">
    <property type="entry name" value="Acyl_CoA_acyltransferase"/>
</dbReference>
<keyword evidence="3" id="KW-1185">Reference proteome</keyword>
<evidence type="ECO:0000259" key="1">
    <source>
        <dbReference type="PROSITE" id="PS51729"/>
    </source>
</evidence>
<dbReference type="STRING" id="1344003.SAMN05445060_1134"/>
<dbReference type="OrthoDB" id="5405911at2"/>
<gene>
    <name evidence="2" type="ORF">SAMN05445060_1134</name>
</gene>
<organism evidence="2 3">
    <name type="scientific">Williamsia sterculiae</name>
    <dbReference type="NCBI Taxonomy" id="1344003"/>
    <lineage>
        <taxon>Bacteria</taxon>
        <taxon>Bacillati</taxon>
        <taxon>Actinomycetota</taxon>
        <taxon>Actinomycetes</taxon>
        <taxon>Mycobacteriales</taxon>
        <taxon>Nocardiaceae</taxon>
        <taxon>Williamsia</taxon>
    </lineage>
</organism>
<sequence length="118" mass="13019">MTDDRFDVQDRPDESRYVLIDTEADDAVIGEEVYTDLDGARPVRILVHTGVSEAYGSQGLASLLVRHVIDDVIGGGRDIVPVCPYVVGWLSRHPEYDGHVVEATGEHRDAATSRRRSS</sequence>